<evidence type="ECO:0000256" key="2">
    <source>
        <dbReference type="ARBA" id="ARBA00022490"/>
    </source>
</evidence>
<proteinExistence type="predicted"/>
<dbReference type="Proteomes" id="UP000265140">
    <property type="component" value="Chromosome 15"/>
</dbReference>
<dbReference type="PANTHER" id="PTHR22706:SF1">
    <property type="entry name" value="ASSEMBLY FACTOR FOR SPINDLE MICROTUBULES"/>
    <property type="match status" value="1"/>
</dbReference>
<dbReference type="Gene3D" id="1.20.5.190">
    <property type="match status" value="2"/>
</dbReference>
<dbReference type="AlphaFoldDB" id="A0A3P8X7Z2"/>
<dbReference type="InterPro" id="IPR000048">
    <property type="entry name" value="IQ_motif_EF-hand-BS"/>
</dbReference>
<dbReference type="FunCoup" id="A0A3P8X7Z2">
    <property type="interactions" value="39"/>
</dbReference>
<keyword evidence="4" id="KW-0112">Calmodulin-binding</keyword>
<keyword evidence="3" id="KW-0677">Repeat</keyword>
<feature type="compositionally biased region" description="Basic and acidic residues" evidence="5">
    <location>
        <begin position="184"/>
        <end position="193"/>
    </location>
</feature>
<dbReference type="GO" id="GO:0000278">
    <property type="term" value="P:mitotic cell cycle"/>
    <property type="evidence" value="ECO:0007669"/>
    <property type="project" value="TreeGrafter"/>
</dbReference>
<evidence type="ECO:0000256" key="5">
    <source>
        <dbReference type="SAM" id="MobiDB-lite"/>
    </source>
</evidence>
<reference evidence="6" key="2">
    <citation type="submission" date="2020-02" db="EMBL/GenBank/DDBJ databases">
        <title>Esox lucius (northern pike) genome, fEsoLuc1, primary haplotype.</title>
        <authorList>
            <person name="Myers G."/>
            <person name="Karagic N."/>
            <person name="Meyer A."/>
            <person name="Pippel M."/>
            <person name="Reichard M."/>
            <person name="Winkler S."/>
            <person name="Tracey A."/>
            <person name="Sims Y."/>
            <person name="Howe K."/>
            <person name="Rhie A."/>
            <person name="Formenti G."/>
            <person name="Durbin R."/>
            <person name="Fedrigo O."/>
            <person name="Jarvis E.D."/>
        </authorList>
    </citation>
    <scope>NUCLEOTIDE SEQUENCE [LARGE SCALE GENOMIC DNA]</scope>
</reference>
<feature type="region of interest" description="Disordered" evidence="5">
    <location>
        <begin position="178"/>
        <end position="242"/>
    </location>
</feature>
<dbReference type="InterPro" id="IPR051185">
    <property type="entry name" value="ASPM"/>
</dbReference>
<dbReference type="GeneTree" id="ENSGT00390000011270"/>
<name>A0A3P8X7Z2_ESOLU</name>
<dbReference type="GO" id="GO:0005516">
    <property type="term" value="F:calmodulin binding"/>
    <property type="evidence" value="ECO:0007669"/>
    <property type="project" value="UniProtKB-KW"/>
</dbReference>
<evidence type="ECO:0008006" key="8">
    <source>
        <dbReference type="Google" id="ProtNLM"/>
    </source>
</evidence>
<dbReference type="PROSITE" id="PS50096">
    <property type="entry name" value="IQ"/>
    <property type="match status" value="3"/>
</dbReference>
<dbReference type="InParanoid" id="A0A3P8X7Z2"/>
<dbReference type="Bgee" id="ENSELUG00000002110">
    <property type="expression patterns" value="Expressed in mesonephros and 5 other cell types or tissues"/>
</dbReference>
<dbReference type="SUPFAM" id="SSF52540">
    <property type="entry name" value="P-loop containing nucleoside triphosphate hydrolases"/>
    <property type="match status" value="1"/>
</dbReference>
<dbReference type="Pfam" id="PF00612">
    <property type="entry name" value="IQ"/>
    <property type="match status" value="3"/>
</dbReference>
<evidence type="ECO:0000256" key="1">
    <source>
        <dbReference type="ARBA" id="ARBA00004496"/>
    </source>
</evidence>
<sequence length="382" mass="46105">MARLVKLQNEIERIKEKYFTRNRFAEENRQRENEAAIKIQSWFRGWQVRAYLSHLHWKATIIQKIWRGFRARARFRQTVKAVYFIMKMNFYHKMSVRIQRRWRGYYVRKYVHNYYARRRYMEGLIRKNEEIRRDLVDFSEFQRREREQIAMDREEQKKTVQAQRMHFLLSTKQCPGVFNSPFKPEPDEMELRLRRTKPQPPTASPRERDSRLGNRIPSTHSSASIARAHGAQPLPPIPIKKPQGPFREAAEVWAQRHRSLEPSLRVQTSITDLEEAQDQLRLEEWRNRTVDTLFQPFSKAHQNRRYERMIHTSSSFQPVPYGNKHFREERPDNLLGKKPLQRASSRLCNTHLRTAYTLPRTHQHIMEMPMWPAWSASHSTKT</sequence>
<keyword evidence="7" id="KW-1185">Reference proteome</keyword>
<dbReference type="GO" id="GO:0007051">
    <property type="term" value="P:spindle organization"/>
    <property type="evidence" value="ECO:0007669"/>
    <property type="project" value="TreeGrafter"/>
</dbReference>
<dbReference type="STRING" id="8010.ENSELUP00000000516"/>
<keyword evidence="2" id="KW-0963">Cytoplasm</keyword>
<reference evidence="6" key="4">
    <citation type="submission" date="2025-09" db="UniProtKB">
        <authorList>
            <consortium name="Ensembl"/>
        </authorList>
    </citation>
    <scope>IDENTIFICATION</scope>
</reference>
<dbReference type="SMART" id="SM00015">
    <property type="entry name" value="IQ"/>
    <property type="match status" value="3"/>
</dbReference>
<reference evidence="6" key="3">
    <citation type="submission" date="2025-08" db="UniProtKB">
        <authorList>
            <consortium name="Ensembl"/>
        </authorList>
    </citation>
    <scope>IDENTIFICATION</scope>
</reference>
<evidence type="ECO:0000256" key="4">
    <source>
        <dbReference type="ARBA" id="ARBA00022860"/>
    </source>
</evidence>
<dbReference type="GO" id="GO:0051295">
    <property type="term" value="P:establishment of meiotic spindle localization"/>
    <property type="evidence" value="ECO:0007669"/>
    <property type="project" value="TreeGrafter"/>
</dbReference>
<organism evidence="6 7">
    <name type="scientific">Esox lucius</name>
    <name type="common">Northern pike</name>
    <dbReference type="NCBI Taxonomy" id="8010"/>
    <lineage>
        <taxon>Eukaryota</taxon>
        <taxon>Metazoa</taxon>
        <taxon>Chordata</taxon>
        <taxon>Craniata</taxon>
        <taxon>Vertebrata</taxon>
        <taxon>Euteleostomi</taxon>
        <taxon>Actinopterygii</taxon>
        <taxon>Neopterygii</taxon>
        <taxon>Teleostei</taxon>
        <taxon>Protacanthopterygii</taxon>
        <taxon>Esociformes</taxon>
        <taxon>Esocidae</taxon>
        <taxon>Esox</taxon>
    </lineage>
</organism>
<gene>
    <name evidence="6" type="primary">SPATA17</name>
</gene>
<comment type="subcellular location">
    <subcellularLocation>
        <location evidence="1">Cytoplasm</location>
    </subcellularLocation>
</comment>
<dbReference type="InterPro" id="IPR027417">
    <property type="entry name" value="P-loop_NTPase"/>
</dbReference>
<dbReference type="PANTHER" id="PTHR22706">
    <property type="entry name" value="ASSEMBLY FACTOR FOR SPINDLE MICROTUBULES"/>
    <property type="match status" value="1"/>
</dbReference>
<reference evidence="7" key="1">
    <citation type="journal article" date="2014" name="PLoS ONE">
        <title>The genome and linkage map of the northern pike (Esox lucius): conserved synteny revealed between the salmonid sister group and the Neoteleostei.</title>
        <authorList>
            <person name="Rondeau E.B."/>
            <person name="Minkley D.R."/>
            <person name="Leong J.S."/>
            <person name="Messmer A.M."/>
            <person name="Jantzen J.R."/>
            <person name="von Schalburg K.R."/>
            <person name="Lemon C."/>
            <person name="Bird N.H."/>
            <person name="Koop B.F."/>
        </authorList>
    </citation>
    <scope>NUCLEOTIDE SEQUENCE</scope>
</reference>
<dbReference type="Ensembl" id="ENSELUT00000018925.3">
    <property type="protein sequence ID" value="ENSELUP00000000516.2"/>
    <property type="gene ID" value="ENSELUG00000002110.3"/>
</dbReference>
<protein>
    <recommendedName>
        <fullName evidence="8">Spermatogenesis associated 17</fullName>
    </recommendedName>
</protein>
<dbReference type="OMA" id="LHTTSKY"/>
<evidence type="ECO:0000313" key="6">
    <source>
        <dbReference type="Ensembl" id="ENSELUP00000000516.2"/>
    </source>
</evidence>
<dbReference type="GO" id="GO:0000922">
    <property type="term" value="C:spindle pole"/>
    <property type="evidence" value="ECO:0007669"/>
    <property type="project" value="TreeGrafter"/>
</dbReference>
<dbReference type="GO" id="GO:0005737">
    <property type="term" value="C:cytoplasm"/>
    <property type="evidence" value="ECO:0007669"/>
    <property type="project" value="UniProtKB-SubCell"/>
</dbReference>
<evidence type="ECO:0000256" key="3">
    <source>
        <dbReference type="ARBA" id="ARBA00022737"/>
    </source>
</evidence>
<accession>A0A3P8X7Z2</accession>
<evidence type="ECO:0000313" key="7">
    <source>
        <dbReference type="Proteomes" id="UP000265140"/>
    </source>
</evidence>